<dbReference type="NCBIfam" id="NF045890">
    <property type="entry name" value="conj_pls20_p028"/>
    <property type="match status" value="1"/>
</dbReference>
<organism evidence="4 5">
    <name type="scientific">Streptococcus hyointestinalis</name>
    <dbReference type="NCBI Taxonomy" id="1337"/>
    <lineage>
        <taxon>Bacteria</taxon>
        <taxon>Bacillati</taxon>
        <taxon>Bacillota</taxon>
        <taxon>Bacilli</taxon>
        <taxon>Lactobacillales</taxon>
        <taxon>Streptococcaceae</taxon>
        <taxon>Streptococcus</taxon>
    </lineage>
</organism>
<dbReference type="InterPro" id="IPR058521">
    <property type="entry name" value="DUF8208"/>
</dbReference>
<evidence type="ECO:0000313" key="4">
    <source>
        <dbReference type="EMBL" id="SUN57992.1"/>
    </source>
</evidence>
<dbReference type="OrthoDB" id="2330132at2"/>
<feature type="transmembrane region" description="Helical" evidence="2">
    <location>
        <begin position="441"/>
        <end position="461"/>
    </location>
</feature>
<evidence type="ECO:0000313" key="5">
    <source>
        <dbReference type="Proteomes" id="UP000254924"/>
    </source>
</evidence>
<protein>
    <recommendedName>
        <fullName evidence="3">DUF8208 domain-containing protein</fullName>
    </recommendedName>
</protein>
<feature type="transmembrane region" description="Helical" evidence="2">
    <location>
        <begin position="371"/>
        <end position="389"/>
    </location>
</feature>
<dbReference type="Pfam" id="PF26635">
    <property type="entry name" value="DUF8208"/>
    <property type="match status" value="1"/>
</dbReference>
<dbReference type="Proteomes" id="UP000254924">
    <property type="component" value="Unassembled WGS sequence"/>
</dbReference>
<keyword evidence="5" id="KW-1185">Reference proteome</keyword>
<feature type="transmembrane region" description="Helical" evidence="2">
    <location>
        <begin position="49"/>
        <end position="66"/>
    </location>
</feature>
<dbReference type="AlphaFoldDB" id="A0A380K1U5"/>
<dbReference type="EMBL" id="UHFN01000002">
    <property type="protein sequence ID" value="SUN57992.1"/>
    <property type="molecule type" value="Genomic_DNA"/>
</dbReference>
<keyword evidence="2" id="KW-0472">Membrane</keyword>
<proteinExistence type="predicted"/>
<evidence type="ECO:0000256" key="2">
    <source>
        <dbReference type="SAM" id="Phobius"/>
    </source>
</evidence>
<keyword evidence="2" id="KW-0812">Transmembrane</keyword>
<name>A0A380K1U5_9STRE</name>
<feature type="transmembrane region" description="Helical" evidence="2">
    <location>
        <begin position="346"/>
        <end position="365"/>
    </location>
</feature>
<feature type="compositionally biased region" description="Polar residues" evidence="1">
    <location>
        <begin position="628"/>
        <end position="642"/>
    </location>
</feature>
<accession>A0A380K1U5</accession>
<feature type="compositionally biased region" description="Low complexity" evidence="1">
    <location>
        <begin position="701"/>
        <end position="711"/>
    </location>
</feature>
<evidence type="ECO:0000256" key="1">
    <source>
        <dbReference type="SAM" id="MobiDB-lite"/>
    </source>
</evidence>
<feature type="transmembrane region" description="Helical" evidence="2">
    <location>
        <begin position="72"/>
        <end position="93"/>
    </location>
</feature>
<feature type="domain" description="DUF8208" evidence="3">
    <location>
        <begin position="57"/>
        <end position="488"/>
    </location>
</feature>
<gene>
    <name evidence="4" type="ORF">NCTC12224_00054</name>
</gene>
<sequence>MSEYQNRFWDSLQQMTDELGDSHLGPKATFDTNSKEAEIVASFLRQWSVYLHAIPSFVVWMLNIPGWVTKQIYGLSTSVELLFSKVFALFGLFDNLGNQSTVVGQVYHGLQLVGSAVFVAFLIARVLMSLFSTPFKYKEAFNHIILVTAAVAFLPTAMTSFGSVIANSSLSLIGQEKKAQQEEQLSHIRASGAVATESTPTETKKNDSLSVQPLQDNITDLWQLAKNKFDVNKLGRFDGDNGYINRSQLGEGVKLNKISDDNVHSIDFSDNYGANNKELIDYFDKQAKDNNFYTGLPTIFHTVLKSYEYDSDGEPSLVEVTGYKYHSILKAGNVLIPVYPRYRVEWITLWVEQIMLLLLLIGLLFSTIRSIFNVLLSAMVAPIVGYTSVEDSSKFLDLLRQIFSGIAGIFFEVIIVKYAMWFLSSAPTATTDAVGSFTSGLSSFETAIAHIALYVATYVAATMGSRAIENWLGVSTGAKSGLMMAAGAGVAAYKGPQMAGRLATGTVNAVAGRKMPGGQRTGGLVRGINNMARGAKNFGGKAASATARGAKGAFNGVTKSAGAVSGFKDAAKQNGYGNAIKNNLGNAANKGIVQPLNKAGDAVKTGYDKAKTAVKNVDNAATQNFQQGSQAGFKSSTENNLTGGIDYQGQHYDNGYDPRPDFMTGGAQTSPASNNGNTGVSNKPSSDVGASGGSKQQIRPVQQVSQQQSQQKTPNSVRQQSQAPSAARQQPQPKQASTASQTPKSTPQTQQPQVKEDKLNRIGSKQNETEL</sequence>
<reference evidence="4 5" key="1">
    <citation type="submission" date="2018-06" db="EMBL/GenBank/DDBJ databases">
        <authorList>
            <consortium name="Pathogen Informatics"/>
            <person name="Doyle S."/>
        </authorList>
    </citation>
    <scope>NUCLEOTIDE SEQUENCE [LARGE SCALE GENOMIC DNA]</scope>
    <source>
        <strain evidence="4 5">NCTC12224</strain>
    </source>
</reference>
<feature type="transmembrane region" description="Helical" evidence="2">
    <location>
        <begin position="401"/>
        <end position="421"/>
    </location>
</feature>
<feature type="compositionally biased region" description="Low complexity" evidence="1">
    <location>
        <begin position="718"/>
        <end position="753"/>
    </location>
</feature>
<keyword evidence="2" id="KW-1133">Transmembrane helix</keyword>
<dbReference type="InterPro" id="IPR058066">
    <property type="entry name" value="pXO2-14_N"/>
</dbReference>
<evidence type="ECO:0000259" key="3">
    <source>
        <dbReference type="Pfam" id="PF26635"/>
    </source>
</evidence>
<feature type="transmembrane region" description="Helical" evidence="2">
    <location>
        <begin position="105"/>
        <end position="128"/>
    </location>
</feature>
<feature type="region of interest" description="Disordered" evidence="1">
    <location>
        <begin position="628"/>
        <end position="771"/>
    </location>
</feature>
<feature type="transmembrane region" description="Helical" evidence="2">
    <location>
        <begin position="140"/>
        <end position="166"/>
    </location>
</feature>
<feature type="compositionally biased region" description="Polar residues" evidence="1">
    <location>
        <begin position="666"/>
        <end position="685"/>
    </location>
</feature>